<dbReference type="InterPro" id="IPR024466">
    <property type="entry name" value="CHP02679_N"/>
</dbReference>
<feature type="domain" description="Conserved hypothetical protein CHP02679 N terminus" evidence="3">
    <location>
        <begin position="53"/>
        <end position="279"/>
    </location>
</feature>
<feature type="domain" description="DUF2399" evidence="2">
    <location>
        <begin position="296"/>
        <end position="448"/>
    </location>
</feature>
<dbReference type="Pfam" id="PF11796">
    <property type="entry name" value="DUF3323"/>
    <property type="match status" value="1"/>
</dbReference>
<dbReference type="InterPro" id="IPR024465">
    <property type="entry name" value="DUF2399"/>
</dbReference>
<protein>
    <recommendedName>
        <fullName evidence="6">TIGR02679 family protein</fullName>
    </recommendedName>
</protein>
<evidence type="ECO:0000259" key="3">
    <source>
        <dbReference type="Pfam" id="PF11796"/>
    </source>
</evidence>
<accession>A0ABN6PP11</accession>
<dbReference type="EMBL" id="AP025730">
    <property type="protein sequence ID" value="BDI05764.1"/>
    <property type="molecule type" value="Genomic_DNA"/>
</dbReference>
<keyword evidence="5" id="KW-1185">Reference proteome</keyword>
<dbReference type="Proteomes" id="UP001057498">
    <property type="component" value="Chromosome"/>
</dbReference>
<evidence type="ECO:0008006" key="6">
    <source>
        <dbReference type="Google" id="ProtNLM"/>
    </source>
</evidence>
<dbReference type="NCBIfam" id="TIGR02679">
    <property type="entry name" value="TIGR02679 family protein"/>
    <property type="match status" value="1"/>
</dbReference>
<name>A0ABN6PP11_9BURK</name>
<dbReference type="Pfam" id="PF09664">
    <property type="entry name" value="DUF2399"/>
    <property type="match status" value="1"/>
</dbReference>
<evidence type="ECO:0000313" key="5">
    <source>
        <dbReference type="Proteomes" id="UP001057498"/>
    </source>
</evidence>
<evidence type="ECO:0000313" key="4">
    <source>
        <dbReference type="EMBL" id="BDI05764.1"/>
    </source>
</evidence>
<proteinExistence type="predicted"/>
<dbReference type="InterPro" id="IPR013495">
    <property type="entry name" value="CHP02679"/>
</dbReference>
<feature type="compositionally biased region" description="Low complexity" evidence="1">
    <location>
        <begin position="239"/>
        <end position="252"/>
    </location>
</feature>
<sequence length="452" mass="48343">MHRWRRRTPELGQRCMRKPATIDPRLQRLLGGDTLAALRARLRRHYERGGAAGGVLHLGDLHGAEREALALLSGRPASSARSLRLDLAQLDLALRNAGIATSLHDALQQLDGPLTDRSAERAAAQTAWQALLAQPRADARLRDWLVTTSAAGLLKRLAHQDCAAASALLAQADAVLQRLPAPGLPRAQLAAQTLGDAHALDDGRPVATLVLAAWRHAPATLAASRSSDAGDPGTETDSPAQEEATDPAAPAPERSRDLWARAGVLVNELARPVLVLNLPSPTGSGALTWQPGEPAYLSLRWLLRHAPAWAVAGRTVYVCENPNLLAIAADRLGPQCAPLVCTDGMPAAAQRTLLQQLSQCGARLRCHADFDWPGLRIINQLLSHPGTEPWCMGTADYEAATLTTSGSNLAMTGPEATALWDARLAHAMHKRGRAIAEEALADRLLNHLSQTR</sequence>
<reference evidence="4" key="1">
    <citation type="submission" date="2022-04" db="EMBL/GenBank/DDBJ databases">
        <title>Whole genome sequence of Sphaerotilus sp. FB-5.</title>
        <authorList>
            <person name="Takeda M."/>
            <person name="Narihara S."/>
            <person name="Akimoto M."/>
            <person name="Akimoto R."/>
            <person name="Nishiyashiki S."/>
            <person name="Murakami T."/>
        </authorList>
    </citation>
    <scope>NUCLEOTIDE SEQUENCE</scope>
    <source>
        <strain evidence="4">FB-5</strain>
    </source>
</reference>
<evidence type="ECO:0000259" key="2">
    <source>
        <dbReference type="Pfam" id="PF09664"/>
    </source>
</evidence>
<evidence type="ECO:0000256" key="1">
    <source>
        <dbReference type="SAM" id="MobiDB-lite"/>
    </source>
</evidence>
<feature type="region of interest" description="Disordered" evidence="1">
    <location>
        <begin position="222"/>
        <end position="254"/>
    </location>
</feature>
<gene>
    <name evidence="4" type="ORF">CATMQ487_27340</name>
</gene>
<organism evidence="4 5">
    <name type="scientific">Sphaerotilus microaerophilus</name>
    <dbReference type="NCBI Taxonomy" id="2914710"/>
    <lineage>
        <taxon>Bacteria</taxon>
        <taxon>Pseudomonadati</taxon>
        <taxon>Pseudomonadota</taxon>
        <taxon>Betaproteobacteria</taxon>
        <taxon>Burkholderiales</taxon>
        <taxon>Sphaerotilaceae</taxon>
        <taxon>Sphaerotilus</taxon>
    </lineage>
</organism>